<feature type="domain" description="GS catalytic" evidence="8">
    <location>
        <begin position="119"/>
        <end position="469"/>
    </location>
</feature>
<organism evidence="9 10">
    <name type="scientific">Littorina saxatilis</name>
    <dbReference type="NCBI Taxonomy" id="31220"/>
    <lineage>
        <taxon>Eukaryota</taxon>
        <taxon>Metazoa</taxon>
        <taxon>Spiralia</taxon>
        <taxon>Lophotrochozoa</taxon>
        <taxon>Mollusca</taxon>
        <taxon>Gastropoda</taxon>
        <taxon>Caenogastropoda</taxon>
        <taxon>Littorinimorpha</taxon>
        <taxon>Littorinoidea</taxon>
        <taxon>Littorinidae</taxon>
        <taxon>Littorina</taxon>
    </lineage>
</organism>
<dbReference type="PROSITE" id="PS51987">
    <property type="entry name" value="GS_CATALYTIC"/>
    <property type="match status" value="1"/>
</dbReference>
<dbReference type="GO" id="GO:0016020">
    <property type="term" value="C:membrane"/>
    <property type="evidence" value="ECO:0007669"/>
    <property type="project" value="TreeGrafter"/>
</dbReference>
<evidence type="ECO:0000256" key="4">
    <source>
        <dbReference type="ARBA" id="ARBA00039404"/>
    </source>
</evidence>
<dbReference type="SUPFAM" id="SSF55931">
    <property type="entry name" value="Glutamine synthetase/guanido kinase"/>
    <property type="match status" value="1"/>
</dbReference>
<reference evidence="9 10" key="1">
    <citation type="submission" date="2024-02" db="EMBL/GenBank/DDBJ databases">
        <title>Chromosome-scale genome assembly of the rough periwinkle Littorina saxatilis.</title>
        <authorList>
            <person name="De Jode A."/>
            <person name="Faria R."/>
            <person name="Formenti G."/>
            <person name="Sims Y."/>
            <person name="Smith T.P."/>
            <person name="Tracey A."/>
            <person name="Wood J.M.D."/>
            <person name="Zagrodzka Z.B."/>
            <person name="Johannesson K."/>
            <person name="Butlin R.K."/>
            <person name="Leder E.H."/>
        </authorList>
    </citation>
    <scope>NUCLEOTIDE SEQUENCE [LARGE SCALE GENOMIC DNA]</scope>
    <source>
        <strain evidence="9">Snail1</strain>
        <tissue evidence="9">Muscle</tissue>
    </source>
</reference>
<dbReference type="EMBL" id="JBAMIC010000001">
    <property type="protein sequence ID" value="KAK7114990.1"/>
    <property type="molecule type" value="Genomic_DNA"/>
</dbReference>
<keyword evidence="10" id="KW-1185">Reference proteome</keyword>
<dbReference type="SMART" id="SM01230">
    <property type="entry name" value="Gln-synt_C"/>
    <property type="match status" value="1"/>
</dbReference>
<comment type="caution">
    <text evidence="9">The sequence shown here is derived from an EMBL/GenBank/DDBJ whole genome shotgun (WGS) entry which is preliminary data.</text>
</comment>
<sequence length="469" mass="52168">MAADANCLEVEALKKYEYIQYVIPDVNSIPRGKIVMGKFKEKVAREGFEIGNAICMAGPNTEIPLSVCDILGKHMPNEEMRPCLDTLTPWPWVGKEGRRVGNVLCDLCMHDGTSDLTSPRQLMKAQLDALREKHGLVFKSAFEYEFGVYKEGSMETLGGDDVWCWDVRIWGEHHDLFCDLTDLLGVMGVEVSSLMPEFTPGQWEITTEPQEGVRGGDVAFYVKNAVKGFFKTRGYHATFMSAKPSAETFGAGLHLNHSLWTVGGASAMLDQGQDDRMSESAKHWLAGILHHAPALTALCCPTLNCYRRLFNLGAPGKVTWGLDDRNAMVRVHTARDNVFLENRLPSGACSPYLAIAATVAAGLDGLDRKLQCPPPNTEVQKAGELPRTTVKAGESPNALEQPGEVAKTLAEALDALEKDGQLRGMLGERFVDCYVKTKREYEVRRYENAELHTEEKQLEFERNMYMKNL</sequence>
<dbReference type="PANTHER" id="PTHR43407">
    <property type="entry name" value="GLUTAMINE SYNTHETASE"/>
    <property type="match status" value="1"/>
</dbReference>
<gene>
    <name evidence="9" type="ORF">V1264_000945</name>
</gene>
<evidence type="ECO:0000256" key="1">
    <source>
        <dbReference type="ARBA" id="ARBA00009897"/>
    </source>
</evidence>
<evidence type="ECO:0000256" key="3">
    <source>
        <dbReference type="ARBA" id="ARBA00038790"/>
    </source>
</evidence>
<comment type="subunit">
    <text evidence="3">Dodecamer. Interacts with BFSP2 and VIM.</text>
</comment>
<protein>
    <recommendedName>
        <fullName evidence="4">Lengsin</fullName>
    </recommendedName>
    <alternativeName>
        <fullName evidence="5">Glutamate-ammonia ligase domain-containing protein 1</fullName>
    </alternativeName>
</protein>
<comment type="similarity">
    <text evidence="1 6 7">Belongs to the glutamine synthetase family.</text>
</comment>
<evidence type="ECO:0000259" key="8">
    <source>
        <dbReference type="PROSITE" id="PS51987"/>
    </source>
</evidence>
<evidence type="ECO:0000256" key="5">
    <source>
        <dbReference type="ARBA" id="ARBA00042675"/>
    </source>
</evidence>
<name>A0AAN9C0Z2_9CAEN</name>
<evidence type="ECO:0000313" key="10">
    <source>
        <dbReference type="Proteomes" id="UP001374579"/>
    </source>
</evidence>
<dbReference type="Pfam" id="PF00120">
    <property type="entry name" value="Gln-synt_C"/>
    <property type="match status" value="1"/>
</dbReference>
<accession>A0AAN9C0Z2</accession>
<dbReference type="Gene3D" id="3.30.590.10">
    <property type="entry name" value="Glutamine synthetase/guanido kinase, catalytic domain"/>
    <property type="match status" value="1"/>
</dbReference>
<dbReference type="Proteomes" id="UP001374579">
    <property type="component" value="Unassembled WGS sequence"/>
</dbReference>
<comment type="function">
    <text evidence="2">May act as a component of the cytoskeleton or as a chaperone for the reorganization of intermediate filament proteins during terminal differentiation in the lens. Does not seem to have enzymatic activity.</text>
</comment>
<dbReference type="InterPro" id="IPR008146">
    <property type="entry name" value="Gln_synth_cat_dom"/>
</dbReference>
<dbReference type="InterPro" id="IPR014746">
    <property type="entry name" value="Gln_synth/guanido_kin_cat_dom"/>
</dbReference>
<dbReference type="AlphaFoldDB" id="A0AAN9C0Z2"/>
<dbReference type="GO" id="GO:0005737">
    <property type="term" value="C:cytoplasm"/>
    <property type="evidence" value="ECO:0007669"/>
    <property type="project" value="TreeGrafter"/>
</dbReference>
<evidence type="ECO:0000256" key="2">
    <source>
        <dbReference type="ARBA" id="ARBA00037583"/>
    </source>
</evidence>
<evidence type="ECO:0000256" key="6">
    <source>
        <dbReference type="PROSITE-ProRule" id="PRU01331"/>
    </source>
</evidence>
<dbReference type="PANTHER" id="PTHR43407:SF1">
    <property type="entry name" value="LENGSIN"/>
    <property type="match status" value="1"/>
</dbReference>
<dbReference type="GO" id="GO:0004356">
    <property type="term" value="F:glutamine synthetase activity"/>
    <property type="evidence" value="ECO:0007669"/>
    <property type="project" value="InterPro"/>
</dbReference>
<evidence type="ECO:0000256" key="7">
    <source>
        <dbReference type="RuleBase" id="RU000384"/>
    </source>
</evidence>
<evidence type="ECO:0000313" key="9">
    <source>
        <dbReference type="EMBL" id="KAK7114990.1"/>
    </source>
</evidence>
<proteinExistence type="inferred from homology"/>